<dbReference type="KEGG" id="ttu:TERTU_2861"/>
<feature type="transmembrane region" description="Helical" evidence="7">
    <location>
        <begin position="281"/>
        <end position="302"/>
    </location>
</feature>
<dbReference type="InterPro" id="IPR011527">
    <property type="entry name" value="ABC1_TM_dom"/>
</dbReference>
<dbReference type="InterPro" id="IPR003593">
    <property type="entry name" value="AAA+_ATPase"/>
</dbReference>
<dbReference type="InterPro" id="IPR027417">
    <property type="entry name" value="P-loop_NTPase"/>
</dbReference>
<feature type="domain" description="ABC transmembrane type-1" evidence="9">
    <location>
        <begin position="15"/>
        <end position="307"/>
    </location>
</feature>
<dbReference type="GO" id="GO:0140359">
    <property type="term" value="F:ABC-type transporter activity"/>
    <property type="evidence" value="ECO:0007669"/>
    <property type="project" value="InterPro"/>
</dbReference>
<feature type="domain" description="ABC transporter" evidence="8">
    <location>
        <begin position="340"/>
        <end position="569"/>
    </location>
</feature>
<dbReference type="EMBL" id="CP001614">
    <property type="protein sequence ID" value="ACR14066.1"/>
    <property type="molecule type" value="Genomic_DNA"/>
</dbReference>
<evidence type="ECO:0000256" key="2">
    <source>
        <dbReference type="ARBA" id="ARBA00022692"/>
    </source>
</evidence>
<evidence type="ECO:0000256" key="7">
    <source>
        <dbReference type="SAM" id="Phobius"/>
    </source>
</evidence>
<dbReference type="GO" id="GO:0005886">
    <property type="term" value="C:plasma membrane"/>
    <property type="evidence" value="ECO:0007669"/>
    <property type="project" value="UniProtKB-SubCell"/>
</dbReference>
<dbReference type="Pfam" id="PF00664">
    <property type="entry name" value="ABC_membrane"/>
    <property type="match status" value="1"/>
</dbReference>
<evidence type="ECO:0000313" key="10">
    <source>
        <dbReference type="EMBL" id="ACR14066.1"/>
    </source>
</evidence>
<evidence type="ECO:0000256" key="4">
    <source>
        <dbReference type="ARBA" id="ARBA00022840"/>
    </source>
</evidence>
<protein>
    <submittedName>
        <fullName evidence="10">Cyclic peptide transporter</fullName>
    </submittedName>
</protein>
<feature type="transmembrane region" description="Helical" evidence="7">
    <location>
        <begin position="140"/>
        <end position="159"/>
    </location>
</feature>
<keyword evidence="2 7" id="KW-0812">Transmembrane</keyword>
<dbReference type="PANTHER" id="PTHR24221:SF654">
    <property type="entry name" value="ATP-BINDING CASSETTE SUB-FAMILY B MEMBER 6"/>
    <property type="match status" value="1"/>
</dbReference>
<evidence type="ECO:0000259" key="8">
    <source>
        <dbReference type="PROSITE" id="PS50893"/>
    </source>
</evidence>
<name>C5BN81_TERTT</name>
<comment type="subcellular location">
    <subcellularLocation>
        <location evidence="1">Cell membrane</location>
        <topology evidence="1">Multi-pass membrane protein</topology>
    </subcellularLocation>
</comment>
<dbReference type="SMART" id="SM00382">
    <property type="entry name" value="AAA"/>
    <property type="match status" value="1"/>
</dbReference>
<dbReference type="OrthoDB" id="9760776at2"/>
<feature type="transmembrane region" description="Helical" evidence="7">
    <location>
        <begin position="165"/>
        <end position="187"/>
    </location>
</feature>
<dbReference type="GO" id="GO:0015833">
    <property type="term" value="P:peptide transport"/>
    <property type="evidence" value="ECO:0007669"/>
    <property type="project" value="InterPro"/>
</dbReference>
<reference evidence="10 11" key="1">
    <citation type="journal article" date="2009" name="PLoS ONE">
        <title>The complete genome of Teredinibacter turnerae T7901: an intracellular endosymbiont of marine wood-boring bivalves (shipworms).</title>
        <authorList>
            <person name="Yang J.C."/>
            <person name="Madupu R."/>
            <person name="Durkin A.S."/>
            <person name="Ekborg N.A."/>
            <person name="Pedamallu C.S."/>
            <person name="Hostetler J.B."/>
            <person name="Radune D."/>
            <person name="Toms B.S."/>
            <person name="Henrissat B."/>
            <person name="Coutinho P.M."/>
            <person name="Schwarz S."/>
            <person name="Field L."/>
            <person name="Trindade-Silva A.E."/>
            <person name="Soares C.A.G."/>
            <person name="Elshahawi S."/>
            <person name="Hanora A."/>
            <person name="Schmidt E.W."/>
            <person name="Haygood M.G."/>
            <person name="Posfai J."/>
            <person name="Benner J."/>
            <person name="Madinger C."/>
            <person name="Nove J."/>
            <person name="Anton B."/>
            <person name="Chaudhary K."/>
            <person name="Foster J."/>
            <person name="Holman A."/>
            <person name="Kumar S."/>
            <person name="Lessard P.A."/>
            <person name="Luyten Y.A."/>
            <person name="Slatko B."/>
            <person name="Wood N."/>
            <person name="Wu B."/>
            <person name="Teplitski M."/>
            <person name="Mougous J.D."/>
            <person name="Ward N."/>
            <person name="Eisen J.A."/>
            <person name="Badger J.H."/>
            <person name="Distel D.L."/>
        </authorList>
    </citation>
    <scope>NUCLEOTIDE SEQUENCE [LARGE SCALE GENOMIC DNA]</scope>
    <source>
        <strain evidence="11">ATCC 39867 / T7901</strain>
    </source>
</reference>
<dbReference type="STRING" id="377629.TERTU_2861"/>
<dbReference type="PROSITE" id="PS50929">
    <property type="entry name" value="ABC_TM1F"/>
    <property type="match status" value="1"/>
</dbReference>
<dbReference type="Gene3D" id="3.40.50.300">
    <property type="entry name" value="P-loop containing nucleotide triphosphate hydrolases"/>
    <property type="match status" value="1"/>
</dbReference>
<evidence type="ECO:0000256" key="1">
    <source>
        <dbReference type="ARBA" id="ARBA00004651"/>
    </source>
</evidence>
<keyword evidence="5 7" id="KW-1133">Transmembrane helix</keyword>
<evidence type="ECO:0000256" key="6">
    <source>
        <dbReference type="ARBA" id="ARBA00023136"/>
    </source>
</evidence>
<dbReference type="Gene3D" id="1.20.1560.10">
    <property type="entry name" value="ABC transporter type 1, transmembrane domain"/>
    <property type="match status" value="1"/>
</dbReference>
<proteinExistence type="predicted"/>
<dbReference type="RefSeq" id="WP_015820182.1">
    <property type="nucleotide sequence ID" value="NC_012997.1"/>
</dbReference>
<keyword evidence="4" id="KW-0067">ATP-binding</keyword>
<feature type="transmembrane region" description="Helical" evidence="7">
    <location>
        <begin position="257"/>
        <end position="275"/>
    </location>
</feature>
<evidence type="ECO:0000259" key="9">
    <source>
        <dbReference type="PROSITE" id="PS50929"/>
    </source>
</evidence>
<keyword evidence="3" id="KW-0547">Nucleotide-binding</keyword>
<dbReference type="Pfam" id="PF00005">
    <property type="entry name" value="ABC_tran"/>
    <property type="match status" value="1"/>
</dbReference>
<dbReference type="SUPFAM" id="SSF52540">
    <property type="entry name" value="P-loop containing nucleoside triphosphate hydrolases"/>
    <property type="match status" value="1"/>
</dbReference>
<dbReference type="GO" id="GO:0016887">
    <property type="term" value="F:ATP hydrolysis activity"/>
    <property type="evidence" value="ECO:0007669"/>
    <property type="project" value="InterPro"/>
</dbReference>
<evidence type="ECO:0000256" key="5">
    <source>
        <dbReference type="ARBA" id="ARBA00022989"/>
    </source>
</evidence>
<feature type="transmembrane region" description="Helical" evidence="7">
    <location>
        <begin position="66"/>
        <end position="83"/>
    </location>
</feature>
<dbReference type="GO" id="GO:0034040">
    <property type="term" value="F:ATPase-coupled lipid transmembrane transporter activity"/>
    <property type="evidence" value="ECO:0007669"/>
    <property type="project" value="TreeGrafter"/>
</dbReference>
<dbReference type="HOGENOM" id="CLU_023671_2_1_6"/>
<gene>
    <name evidence="10" type="ordered locus">TERTU_2861</name>
</gene>
<dbReference type="PROSITE" id="PS50893">
    <property type="entry name" value="ABC_TRANSPORTER_2"/>
    <property type="match status" value="1"/>
</dbReference>
<evidence type="ECO:0000256" key="3">
    <source>
        <dbReference type="ARBA" id="ARBA00022741"/>
    </source>
</evidence>
<evidence type="ECO:0000313" key="11">
    <source>
        <dbReference type="Proteomes" id="UP000009080"/>
    </source>
</evidence>
<dbReference type="PANTHER" id="PTHR24221">
    <property type="entry name" value="ATP-BINDING CASSETTE SUB-FAMILY B"/>
    <property type="match status" value="1"/>
</dbReference>
<dbReference type="SUPFAM" id="SSF90123">
    <property type="entry name" value="ABC transporter transmembrane region"/>
    <property type="match status" value="1"/>
</dbReference>
<dbReference type="AlphaFoldDB" id="C5BN81"/>
<dbReference type="InterPro" id="IPR003439">
    <property type="entry name" value="ABC_transporter-like_ATP-bd"/>
</dbReference>
<feature type="transmembrane region" description="Helical" evidence="7">
    <location>
        <begin position="15"/>
        <end position="37"/>
    </location>
</feature>
<dbReference type="GO" id="GO:1904680">
    <property type="term" value="F:peptide transmembrane transporter activity"/>
    <property type="evidence" value="ECO:0007669"/>
    <property type="project" value="InterPro"/>
</dbReference>
<dbReference type="Proteomes" id="UP000009080">
    <property type="component" value="Chromosome"/>
</dbReference>
<dbReference type="GO" id="GO:0005524">
    <property type="term" value="F:ATP binding"/>
    <property type="evidence" value="ECO:0007669"/>
    <property type="project" value="UniProtKB-KW"/>
</dbReference>
<dbReference type="NCBIfam" id="TIGR01194">
    <property type="entry name" value="cyc_pep_trnsptr"/>
    <property type="match status" value="1"/>
</dbReference>
<sequence>MKIFKTLTAEAPEKVFVSLLLGVFSGIGYAFLIPLILVSFNGDSAFEVIAPAEGGSSILEIKNAKFALAFFSSCLLIICSRTISQLILTRVAIDATVALRTKYYESILYAPLECLERVGESRLIASITNDIRSVIQGAQLMPDLLISLVTITGMMGFLAYLNIDIFRFICWAIFFGVISFQIPMILAGKLVKKSREKVDDLHESINGVIKGVKELKLSSDKRHYFFKSNLLESESQLKKSSKSALSVMRAAINYGDMMSFFVVGYIAFLFASFNLVSDGELFGAIMVLLYITGPISVIMNALPQIVTSNISLDKVEKIFGDMPKETVLQHNFSFSEFKSIHFKDVRYCYEDLSGGGAFEVGPLSFSIKAGEVIFIVGGNGSGKSTLAKMITAHYRPSAGVINVGLQAVDDKTIVGYRNNIAAIYTDYHLFENILGDTSESFDAFVRELLVRLKLGHAVSYQRGRFSTLKLSDGQRKRLALICALLENKQLYLFDEWAADQDPEFKQVFYHEILPHLRSQGKIVVVISHDERYFSSADRVIELEDGKISKVTVMSIDAPGRSRPNESVADANIL</sequence>
<dbReference type="InterPro" id="IPR005898">
    <property type="entry name" value="Cyc_pep_transpt_SyrD/YojI"/>
</dbReference>
<accession>C5BN81</accession>
<dbReference type="eggNOG" id="COG4615">
    <property type="taxonomic scope" value="Bacteria"/>
</dbReference>
<keyword evidence="11" id="KW-1185">Reference proteome</keyword>
<dbReference type="InterPro" id="IPR036640">
    <property type="entry name" value="ABC1_TM_sf"/>
</dbReference>
<dbReference type="InterPro" id="IPR039421">
    <property type="entry name" value="Type_1_exporter"/>
</dbReference>
<organism evidence="10 11">
    <name type="scientific">Teredinibacter turnerae (strain ATCC 39867 / T7901)</name>
    <dbReference type="NCBI Taxonomy" id="377629"/>
    <lineage>
        <taxon>Bacteria</taxon>
        <taxon>Pseudomonadati</taxon>
        <taxon>Pseudomonadota</taxon>
        <taxon>Gammaproteobacteria</taxon>
        <taxon>Cellvibrionales</taxon>
        <taxon>Cellvibrionaceae</taxon>
        <taxon>Teredinibacter</taxon>
    </lineage>
</organism>
<keyword evidence="6 7" id="KW-0472">Membrane</keyword>